<dbReference type="InterPro" id="IPR000524">
    <property type="entry name" value="Tscrpt_reg_HTH_GntR"/>
</dbReference>
<gene>
    <name evidence="9" type="ORF">D5F11_022510</name>
</gene>
<accession>A0A429X2M1</accession>
<sequence length="459" mass="52855">MKEIIFALNDKRPKYKQIYEKLKLYIEQGDIQTNEQLPSIRRLAESLGVSRNTTLTAYEQLVAEGYIRGEGRRGYFVNHLEPLLLNNPFTEMREEVSQTSPEILVDFRAGAVDSSHFPVKIWRKMANQTLAMSASYTYGDPFGEELLRLEIVRYLFQSRGVETNSDAVIIGSNTQQMLLNIGHILKPKYNSIIVENPGYDGAREVFRLHRFQLETLPIQKSGADFSHLDQLQSKLIYVTPSHQCPLGVTMPIQQRQALIQWANNRDGYIIEDDYDSEFRYTQKPFPALSSIDATRVLYIGNFSKAFLPGLRMCYMVLPEPILSQYKKTFGMFQHTASKLHQLTMAKLMQEGEWIRHIKRMRLIYQRKMKLMASELRRAFEDKITVIGEQSGLYLLIQVHLGKSENWLIEQAQKQGVKIYSTLPHFIAEYPSEPLLKLGFSNLSTADIVKGVSVLKVAWT</sequence>
<proteinExistence type="inferred from homology"/>
<evidence type="ECO:0000256" key="3">
    <source>
        <dbReference type="ARBA" id="ARBA00022576"/>
    </source>
</evidence>
<dbReference type="CDD" id="cd07377">
    <property type="entry name" value="WHTH_GntR"/>
    <property type="match status" value="1"/>
</dbReference>
<dbReference type="SUPFAM" id="SSF53383">
    <property type="entry name" value="PLP-dependent transferases"/>
    <property type="match status" value="1"/>
</dbReference>
<comment type="cofactor">
    <cofactor evidence="1">
        <name>pyridoxal 5'-phosphate</name>
        <dbReference type="ChEBI" id="CHEBI:597326"/>
    </cofactor>
</comment>
<dbReference type="InterPro" id="IPR051446">
    <property type="entry name" value="HTH_trans_reg/aminotransferase"/>
</dbReference>
<comment type="caution">
    <text evidence="9">The sequence shown here is derived from an EMBL/GenBank/DDBJ whole genome shotgun (WGS) entry which is preliminary data.</text>
</comment>
<dbReference type="OrthoDB" id="9808770at2"/>
<keyword evidence="7" id="KW-0804">Transcription</keyword>
<keyword evidence="5" id="KW-0805">Transcription regulation</keyword>
<keyword evidence="4" id="KW-0663">Pyridoxal phosphate</keyword>
<dbReference type="PANTHER" id="PTHR46577:SF1">
    <property type="entry name" value="HTH-TYPE TRANSCRIPTIONAL REGULATORY PROTEIN GABR"/>
    <property type="match status" value="1"/>
</dbReference>
<evidence type="ECO:0000256" key="7">
    <source>
        <dbReference type="ARBA" id="ARBA00023163"/>
    </source>
</evidence>
<dbReference type="PRINTS" id="PR00035">
    <property type="entry name" value="HTHGNTR"/>
</dbReference>
<reference evidence="9 10" key="1">
    <citation type="submission" date="2018-12" db="EMBL/GenBank/DDBJ databases">
        <authorList>
            <person name="Sun L."/>
            <person name="Chen Z."/>
        </authorList>
    </citation>
    <scope>NUCLEOTIDE SEQUENCE [LARGE SCALE GENOMIC DNA]</scope>
    <source>
        <strain evidence="9 10">LMG 29736</strain>
    </source>
</reference>
<dbReference type="Gene3D" id="3.40.640.10">
    <property type="entry name" value="Type I PLP-dependent aspartate aminotransferase-like (Major domain)"/>
    <property type="match status" value="1"/>
</dbReference>
<name>A0A429X2M1_SIMTE</name>
<dbReference type="Pfam" id="PF00155">
    <property type="entry name" value="Aminotran_1_2"/>
    <property type="match status" value="1"/>
</dbReference>
<evidence type="ECO:0000256" key="1">
    <source>
        <dbReference type="ARBA" id="ARBA00001933"/>
    </source>
</evidence>
<dbReference type="AlphaFoldDB" id="A0A429X2M1"/>
<evidence type="ECO:0000313" key="9">
    <source>
        <dbReference type="EMBL" id="RST57498.1"/>
    </source>
</evidence>
<dbReference type="InterPro" id="IPR015421">
    <property type="entry name" value="PyrdxlP-dep_Trfase_major"/>
</dbReference>
<feature type="domain" description="HTH gntR-type" evidence="8">
    <location>
        <begin position="12"/>
        <end position="80"/>
    </location>
</feature>
<dbReference type="GO" id="GO:0008483">
    <property type="term" value="F:transaminase activity"/>
    <property type="evidence" value="ECO:0007669"/>
    <property type="project" value="UniProtKB-KW"/>
</dbReference>
<dbReference type="Proteomes" id="UP000287296">
    <property type="component" value="Unassembled WGS sequence"/>
</dbReference>
<dbReference type="InterPro" id="IPR015424">
    <property type="entry name" value="PyrdxlP-dep_Trfase"/>
</dbReference>
<evidence type="ECO:0000256" key="4">
    <source>
        <dbReference type="ARBA" id="ARBA00022898"/>
    </source>
</evidence>
<comment type="similarity">
    <text evidence="2">In the C-terminal section; belongs to the class-I pyridoxal-phosphate-dependent aminotransferase family.</text>
</comment>
<dbReference type="GO" id="GO:0030170">
    <property type="term" value="F:pyridoxal phosphate binding"/>
    <property type="evidence" value="ECO:0007669"/>
    <property type="project" value="InterPro"/>
</dbReference>
<dbReference type="SUPFAM" id="SSF46785">
    <property type="entry name" value="Winged helix' DNA-binding domain"/>
    <property type="match status" value="1"/>
</dbReference>
<dbReference type="EMBL" id="QYTW02000033">
    <property type="protein sequence ID" value="RST57498.1"/>
    <property type="molecule type" value="Genomic_DNA"/>
</dbReference>
<dbReference type="InterPro" id="IPR036388">
    <property type="entry name" value="WH-like_DNA-bd_sf"/>
</dbReference>
<evidence type="ECO:0000256" key="2">
    <source>
        <dbReference type="ARBA" id="ARBA00005384"/>
    </source>
</evidence>
<dbReference type="PANTHER" id="PTHR46577">
    <property type="entry name" value="HTH-TYPE TRANSCRIPTIONAL REGULATORY PROTEIN GABR"/>
    <property type="match status" value="1"/>
</dbReference>
<protein>
    <submittedName>
        <fullName evidence="9">PLP-dependent aminotransferase family protein</fullName>
    </submittedName>
</protein>
<dbReference type="GO" id="GO:0003677">
    <property type="term" value="F:DNA binding"/>
    <property type="evidence" value="ECO:0007669"/>
    <property type="project" value="UniProtKB-KW"/>
</dbReference>
<dbReference type="InterPro" id="IPR036390">
    <property type="entry name" value="WH_DNA-bd_sf"/>
</dbReference>
<dbReference type="Gene3D" id="1.10.10.10">
    <property type="entry name" value="Winged helix-like DNA-binding domain superfamily/Winged helix DNA-binding domain"/>
    <property type="match status" value="1"/>
</dbReference>
<keyword evidence="3 9" id="KW-0032">Aminotransferase</keyword>
<keyword evidence="6" id="KW-0238">DNA-binding</keyword>
<evidence type="ECO:0000256" key="5">
    <source>
        <dbReference type="ARBA" id="ARBA00023015"/>
    </source>
</evidence>
<dbReference type="Pfam" id="PF00392">
    <property type="entry name" value="GntR"/>
    <property type="match status" value="1"/>
</dbReference>
<dbReference type="CDD" id="cd00609">
    <property type="entry name" value="AAT_like"/>
    <property type="match status" value="1"/>
</dbReference>
<dbReference type="RefSeq" id="WP_120118388.1">
    <property type="nucleotide sequence ID" value="NZ_QYTW02000033.1"/>
</dbReference>
<keyword evidence="9" id="KW-0808">Transferase</keyword>
<evidence type="ECO:0000259" key="8">
    <source>
        <dbReference type="PROSITE" id="PS50949"/>
    </source>
</evidence>
<evidence type="ECO:0000313" key="10">
    <source>
        <dbReference type="Proteomes" id="UP000287296"/>
    </source>
</evidence>
<dbReference type="GO" id="GO:0003700">
    <property type="term" value="F:DNA-binding transcription factor activity"/>
    <property type="evidence" value="ECO:0007669"/>
    <property type="project" value="InterPro"/>
</dbReference>
<dbReference type="PROSITE" id="PS50949">
    <property type="entry name" value="HTH_GNTR"/>
    <property type="match status" value="1"/>
</dbReference>
<evidence type="ECO:0000256" key="6">
    <source>
        <dbReference type="ARBA" id="ARBA00023125"/>
    </source>
</evidence>
<dbReference type="SMART" id="SM00345">
    <property type="entry name" value="HTH_GNTR"/>
    <property type="match status" value="1"/>
</dbReference>
<organism evidence="9 10">
    <name type="scientific">Siminovitchia terrae</name>
    <name type="common">Bacillus terrae</name>
    <dbReference type="NCBI Taxonomy" id="1914933"/>
    <lineage>
        <taxon>Bacteria</taxon>
        <taxon>Bacillati</taxon>
        <taxon>Bacillota</taxon>
        <taxon>Bacilli</taxon>
        <taxon>Bacillales</taxon>
        <taxon>Bacillaceae</taxon>
        <taxon>Siminovitchia</taxon>
    </lineage>
</organism>
<dbReference type="InterPro" id="IPR004839">
    <property type="entry name" value="Aminotransferase_I/II_large"/>
</dbReference>